<reference evidence="2" key="1">
    <citation type="journal article" date="2023" name="Nat. Plants">
        <title>Single-cell RNA sequencing provides a high-resolution roadmap for understanding the multicellular compartmentation of specialized metabolism.</title>
        <authorList>
            <person name="Sun S."/>
            <person name="Shen X."/>
            <person name="Li Y."/>
            <person name="Li Y."/>
            <person name="Wang S."/>
            <person name="Li R."/>
            <person name="Zhang H."/>
            <person name="Shen G."/>
            <person name="Guo B."/>
            <person name="Wei J."/>
            <person name="Xu J."/>
            <person name="St-Pierre B."/>
            <person name="Chen S."/>
            <person name="Sun C."/>
        </authorList>
    </citation>
    <scope>NUCLEOTIDE SEQUENCE [LARGE SCALE GENOMIC DNA]</scope>
</reference>
<name>A0ACC0B6W9_CATRO</name>
<evidence type="ECO:0000313" key="2">
    <source>
        <dbReference type="Proteomes" id="UP001060085"/>
    </source>
</evidence>
<accession>A0ACC0B6W9</accession>
<proteinExistence type="predicted"/>
<dbReference type="EMBL" id="CM044704">
    <property type="protein sequence ID" value="KAI5668382.1"/>
    <property type="molecule type" value="Genomic_DNA"/>
</dbReference>
<organism evidence="1 2">
    <name type="scientific">Catharanthus roseus</name>
    <name type="common">Madagascar periwinkle</name>
    <name type="synonym">Vinca rosea</name>
    <dbReference type="NCBI Taxonomy" id="4058"/>
    <lineage>
        <taxon>Eukaryota</taxon>
        <taxon>Viridiplantae</taxon>
        <taxon>Streptophyta</taxon>
        <taxon>Embryophyta</taxon>
        <taxon>Tracheophyta</taxon>
        <taxon>Spermatophyta</taxon>
        <taxon>Magnoliopsida</taxon>
        <taxon>eudicotyledons</taxon>
        <taxon>Gunneridae</taxon>
        <taxon>Pentapetalae</taxon>
        <taxon>asterids</taxon>
        <taxon>lamiids</taxon>
        <taxon>Gentianales</taxon>
        <taxon>Apocynaceae</taxon>
        <taxon>Rauvolfioideae</taxon>
        <taxon>Vinceae</taxon>
        <taxon>Catharanthinae</taxon>
        <taxon>Catharanthus</taxon>
    </lineage>
</organism>
<sequence>MASVAIRETPSSPSQIAAVMKKVQTIIRQCMVSIRGTLGCIPSKHDIQATFPVQTSCHHSREHVPDRGARGVKRSARRHPGQGTGAGRPPVPLAPQRQEHVDPGSAVIKREDPRRCRCLRHPVQDLQHSNLRILQPTGLGGLGHHLLRAQPVHQCHISLYRRHLRLTKRRGRMLSAASIVLGRKPSDSRHPTGLSYTVIIFYFSLTVIQSGTVRLLDWNDSMTDIQLGMRFADKVQVGLDFSFGKKLHPNSKELILTTENFSLEELNLIKDILSEIKGSVSNIVYLTVKEARTLIAFEYWISIYGSEVQKVAQLVLDAVIQLCKVYINGVNWDMHSEKSEEVEKAIGNEVAAHADHVTNKYTVDKLSEVAILAANDGGSFFSVLNLSWKVLLANQSLRCAAQTSSLPLKEAVSAAEAKRTFLPIEFFLINVVRIISQYTTEAFSVYKEIAQFVIRISTLTILL</sequence>
<gene>
    <name evidence="1" type="ORF">M9H77_18235</name>
</gene>
<evidence type="ECO:0000313" key="1">
    <source>
        <dbReference type="EMBL" id="KAI5668382.1"/>
    </source>
</evidence>
<keyword evidence="2" id="KW-1185">Reference proteome</keyword>
<protein>
    <submittedName>
        <fullName evidence="1">Uncharacterized protein</fullName>
    </submittedName>
</protein>
<dbReference type="Proteomes" id="UP001060085">
    <property type="component" value="Linkage Group LG04"/>
</dbReference>
<comment type="caution">
    <text evidence="1">The sequence shown here is derived from an EMBL/GenBank/DDBJ whole genome shotgun (WGS) entry which is preliminary data.</text>
</comment>